<feature type="domain" description="AAA-ATPase-like" evidence="1">
    <location>
        <begin position="15"/>
        <end position="76"/>
    </location>
</feature>
<gene>
    <name evidence="2" type="ORF">F4Y08_15525</name>
</gene>
<evidence type="ECO:0000313" key="2">
    <source>
        <dbReference type="EMBL" id="MYD91717.1"/>
    </source>
</evidence>
<sequence length="601" mass="67624">MAKHVLPPLHPTDADFVNIRRQGGFYVDKTGLFRNLLETYPGATPNPPLTCRHQFLARPRRFGKTLLINTLEAWFQGLPPGHRTNPEGVTAPLDGLPDGWTAPPWLWDGLEVEDWHGVHGWHPVIRLDLSRLGRAGAAGPHTALQTYLWRVFGLWRRRTGHWTIPDPGTPPDMPPEVMLTNLIDSLTETYDRQPVVLVDEYDTPITDYLGTANADPTPAVDALREFFRVLKDDEGLLYGVFVTGITRFARHHLFSAANNFVDISDEPRYGALCGFTEEETDWYLAPYREALADMESRLEPRVIQVAWRNLYNGYRFSPLPSAPRVYNPFTLTNGVSRVLAEPDRRRQAADGIWPSAWSESGHPGLIARLAADTRQPLPEGGAVDTSAVGLWPLTRPDYATLMLETGYYTWHGGRDDRKAHRDFPNLEVAESWTRDILGLGVHAPSLHETLIPELRACLANGDVDGFARRLENFVFQFAHENLQNEASCRALLQTLFVLMGVYTQSEKSNLGGRADHVVQIDNRVYVFEVKYNRSANAALDQIRDRQYGREYLGAGRTVAAVGLAFHRDPKTGPDLQVAQTDLAKLLTRETDTGKFKPPRGW</sequence>
<dbReference type="PANTHER" id="PTHR34825">
    <property type="entry name" value="CONSERVED PROTEIN, WITH A WEAK D-GALACTARATE DEHYDRATASE/ALTRONATE HYDROLASE DOMAIN"/>
    <property type="match status" value="1"/>
</dbReference>
<accession>A0A6B1DXU9</accession>
<organism evidence="2">
    <name type="scientific">Caldilineaceae bacterium SB0662_bin_9</name>
    <dbReference type="NCBI Taxonomy" id="2605258"/>
    <lineage>
        <taxon>Bacteria</taxon>
        <taxon>Bacillati</taxon>
        <taxon>Chloroflexota</taxon>
        <taxon>Caldilineae</taxon>
        <taxon>Caldilineales</taxon>
        <taxon>Caldilineaceae</taxon>
    </lineage>
</organism>
<dbReference type="InterPro" id="IPR018631">
    <property type="entry name" value="AAA-ATPase-like_dom"/>
</dbReference>
<protein>
    <submittedName>
        <fullName evidence="2">AAA family ATPase</fullName>
    </submittedName>
</protein>
<reference evidence="2" key="1">
    <citation type="submission" date="2019-09" db="EMBL/GenBank/DDBJ databases">
        <title>Characterisation of the sponge microbiome using genome-centric metagenomics.</title>
        <authorList>
            <person name="Engelberts J.P."/>
            <person name="Robbins S.J."/>
            <person name="De Goeij J.M."/>
            <person name="Aranda M."/>
            <person name="Bell S.C."/>
            <person name="Webster N.S."/>
        </authorList>
    </citation>
    <scope>NUCLEOTIDE SEQUENCE</scope>
    <source>
        <strain evidence="2">SB0662_bin_9</strain>
    </source>
</reference>
<feature type="domain" description="AAA-ATPase-like" evidence="1">
    <location>
        <begin position="118"/>
        <end position="254"/>
    </location>
</feature>
<dbReference type="EMBL" id="VXPY01000110">
    <property type="protein sequence ID" value="MYD91717.1"/>
    <property type="molecule type" value="Genomic_DNA"/>
</dbReference>
<evidence type="ECO:0000259" key="1">
    <source>
        <dbReference type="Pfam" id="PF09820"/>
    </source>
</evidence>
<dbReference type="InterPro" id="IPR012547">
    <property type="entry name" value="PDDEXK_9"/>
</dbReference>
<dbReference type="Pfam" id="PF09820">
    <property type="entry name" value="AAA-ATPase_like"/>
    <property type="match status" value="2"/>
</dbReference>
<dbReference type="Pfam" id="PF08011">
    <property type="entry name" value="PDDEXK_9"/>
    <property type="match status" value="1"/>
</dbReference>
<name>A0A6B1DXU9_9CHLR</name>
<proteinExistence type="predicted"/>
<dbReference type="AlphaFoldDB" id="A0A6B1DXU9"/>
<comment type="caution">
    <text evidence="2">The sequence shown here is derived from an EMBL/GenBank/DDBJ whole genome shotgun (WGS) entry which is preliminary data.</text>
</comment>
<dbReference type="PANTHER" id="PTHR34825:SF1">
    <property type="entry name" value="AAA-ATPASE-LIKE DOMAIN-CONTAINING PROTEIN"/>
    <property type="match status" value="1"/>
</dbReference>